<keyword evidence="2" id="KW-0521">NADP</keyword>
<dbReference type="Proteomes" id="UP000535511">
    <property type="component" value="Unassembled WGS sequence"/>
</dbReference>
<dbReference type="SUPFAM" id="SSF53597">
    <property type="entry name" value="Dihydrofolate reductase-like"/>
    <property type="match status" value="1"/>
</dbReference>
<evidence type="ECO:0000256" key="1">
    <source>
        <dbReference type="ARBA" id="ARBA00005104"/>
    </source>
</evidence>
<evidence type="ECO:0000259" key="4">
    <source>
        <dbReference type="Pfam" id="PF01872"/>
    </source>
</evidence>
<dbReference type="InterPro" id="IPR002734">
    <property type="entry name" value="RibDG_C"/>
</dbReference>
<name>A0A7Y9J9N8_9ACTN</name>
<protein>
    <submittedName>
        <fullName evidence="5">Riboflavin biosynthesis pyrimidine reductase</fullName>
    </submittedName>
</protein>
<reference evidence="5 6" key="1">
    <citation type="submission" date="2020-07" db="EMBL/GenBank/DDBJ databases">
        <title>Sequencing the genomes of 1000 actinobacteria strains.</title>
        <authorList>
            <person name="Klenk H.-P."/>
        </authorList>
    </citation>
    <scope>NUCLEOTIDE SEQUENCE [LARGE SCALE GENOMIC DNA]</scope>
    <source>
        <strain evidence="5 6">DSM 21350</strain>
    </source>
</reference>
<dbReference type="AlphaFoldDB" id="A0A7Y9J9N8"/>
<proteinExistence type="predicted"/>
<feature type="domain" description="Bacterial bifunctional deaminase-reductase C-terminal" evidence="4">
    <location>
        <begin position="37"/>
        <end position="217"/>
    </location>
</feature>
<gene>
    <name evidence="5" type="ORF">BJZ21_000621</name>
</gene>
<dbReference type="PANTHER" id="PTHR38011">
    <property type="entry name" value="DIHYDROFOLATE REDUCTASE FAMILY PROTEIN (AFU_ORTHOLOGUE AFUA_8G06820)"/>
    <property type="match status" value="1"/>
</dbReference>
<comment type="caution">
    <text evidence="5">The sequence shown here is derived from an EMBL/GenBank/DDBJ whole genome shotgun (WGS) entry which is preliminary data.</text>
</comment>
<sequence length="238" mass="25487">MRVLIGAAPEAGTGVGVGAGEVDDERLAELYAAPRTPWVRVNMVSTVDGSATGEGGLTGAINNEPDHRVFDLLRRQADVVVVGAGTARAEGYTALDLPLVLVSRGGAVPPRLRGAEPGRVLMATCEQAEHLDETRALLGEEQVLVLGSHRVDLPLLRDRLVDRGWGRILCEGGPHLLRDLVAEGVADEICCTTVPHLVAGEHPRITDGPPVDVPLELHTLLEQDGTLLARWFLHHPHR</sequence>
<dbReference type="InterPro" id="IPR050765">
    <property type="entry name" value="Riboflavin_Biosynth_HTPR"/>
</dbReference>
<dbReference type="GO" id="GO:0008703">
    <property type="term" value="F:5-amino-6-(5-phosphoribosylamino)uracil reductase activity"/>
    <property type="evidence" value="ECO:0007669"/>
    <property type="project" value="InterPro"/>
</dbReference>
<dbReference type="GO" id="GO:0009231">
    <property type="term" value="P:riboflavin biosynthetic process"/>
    <property type="evidence" value="ECO:0007669"/>
    <property type="project" value="InterPro"/>
</dbReference>
<keyword evidence="6" id="KW-1185">Reference proteome</keyword>
<evidence type="ECO:0000313" key="6">
    <source>
        <dbReference type="Proteomes" id="UP000535511"/>
    </source>
</evidence>
<accession>A0A7Y9J9N8</accession>
<evidence type="ECO:0000313" key="5">
    <source>
        <dbReference type="EMBL" id="NYD40538.1"/>
    </source>
</evidence>
<comment type="pathway">
    <text evidence="1">Cofactor biosynthesis; riboflavin biosynthesis.</text>
</comment>
<organism evidence="5 6">
    <name type="scientific">Nocardioides panaciterrulae</name>
    <dbReference type="NCBI Taxonomy" id="661492"/>
    <lineage>
        <taxon>Bacteria</taxon>
        <taxon>Bacillati</taxon>
        <taxon>Actinomycetota</taxon>
        <taxon>Actinomycetes</taxon>
        <taxon>Propionibacteriales</taxon>
        <taxon>Nocardioidaceae</taxon>
        <taxon>Nocardioides</taxon>
    </lineage>
</organism>
<dbReference type="PANTHER" id="PTHR38011:SF7">
    <property type="entry name" value="2,5-DIAMINO-6-RIBOSYLAMINO-4(3H)-PYRIMIDINONE 5'-PHOSPHATE REDUCTASE"/>
    <property type="match status" value="1"/>
</dbReference>
<dbReference type="InterPro" id="IPR024072">
    <property type="entry name" value="DHFR-like_dom_sf"/>
</dbReference>
<evidence type="ECO:0000256" key="3">
    <source>
        <dbReference type="ARBA" id="ARBA00023002"/>
    </source>
</evidence>
<evidence type="ECO:0000256" key="2">
    <source>
        <dbReference type="ARBA" id="ARBA00022857"/>
    </source>
</evidence>
<dbReference type="Gene3D" id="3.40.430.10">
    <property type="entry name" value="Dihydrofolate Reductase, subunit A"/>
    <property type="match status" value="1"/>
</dbReference>
<dbReference type="EMBL" id="JACCBG010000001">
    <property type="protein sequence ID" value="NYD40538.1"/>
    <property type="molecule type" value="Genomic_DNA"/>
</dbReference>
<dbReference type="Pfam" id="PF01872">
    <property type="entry name" value="RibD_C"/>
    <property type="match status" value="1"/>
</dbReference>
<keyword evidence="3" id="KW-0560">Oxidoreductase</keyword>
<dbReference type="RefSeq" id="WP_179662413.1">
    <property type="nucleotide sequence ID" value="NZ_JACCBG010000001.1"/>
</dbReference>